<dbReference type="Proteomes" id="UP001140513">
    <property type="component" value="Unassembled WGS sequence"/>
</dbReference>
<dbReference type="GeneID" id="80915527"/>
<reference evidence="7" key="1">
    <citation type="submission" date="2022-10" db="EMBL/GenBank/DDBJ databases">
        <title>Tapping the CABI collections for fungal endophytes: first genome assemblies for Collariella, Neodidymelliopsis, Ascochyta clinopodiicola, Didymella pomorum, Didymosphaeria variabile, Neocosmospora piperis and Neocucurbitaria cava.</title>
        <authorList>
            <person name="Hill R."/>
        </authorList>
    </citation>
    <scope>NUCLEOTIDE SEQUENCE</scope>
    <source>
        <strain evidence="7">IMI 356815</strain>
    </source>
</reference>
<name>A0A9W8XAR5_9PLEO</name>
<dbReference type="Gene3D" id="1.20.1740.10">
    <property type="entry name" value="Amino acid/polyamine transporter I"/>
    <property type="match status" value="1"/>
</dbReference>
<dbReference type="PANTHER" id="PTHR45649:SF14">
    <property type="entry name" value="GABA PERMEASE"/>
    <property type="match status" value="1"/>
</dbReference>
<keyword evidence="3 6" id="KW-0812">Transmembrane</keyword>
<evidence type="ECO:0000256" key="1">
    <source>
        <dbReference type="ARBA" id="ARBA00004141"/>
    </source>
</evidence>
<dbReference type="PANTHER" id="PTHR45649">
    <property type="entry name" value="AMINO-ACID PERMEASE BAT1"/>
    <property type="match status" value="1"/>
</dbReference>
<evidence type="ECO:0000256" key="2">
    <source>
        <dbReference type="ARBA" id="ARBA00022448"/>
    </source>
</evidence>
<keyword evidence="8" id="KW-1185">Reference proteome</keyword>
<sequence>MPKTSHDIQSQSQVSEGELRSIRSEEQILAHFGKRQQLKGLLTLLGVDGATHMAEEIEDASIVIPRALIITVLINGAIGWAALVVVFFCMGSIDGIMEMSGGVAFVSMFYSVTQSVPGASALVSMPTGSRAPPRQVLIVPS</sequence>
<keyword evidence="2" id="KW-0813">Transport</keyword>
<dbReference type="AlphaFoldDB" id="A0A9W8XAR5"/>
<proteinExistence type="predicted"/>
<dbReference type="RefSeq" id="XP_056066026.1">
    <property type="nucleotide sequence ID" value="XM_056220723.1"/>
</dbReference>
<dbReference type="GO" id="GO:0016020">
    <property type="term" value="C:membrane"/>
    <property type="evidence" value="ECO:0007669"/>
    <property type="project" value="UniProtKB-SubCell"/>
</dbReference>
<evidence type="ECO:0000256" key="6">
    <source>
        <dbReference type="SAM" id="Phobius"/>
    </source>
</evidence>
<keyword evidence="5 6" id="KW-0472">Membrane</keyword>
<accession>A0A9W8XAR5</accession>
<comment type="subcellular location">
    <subcellularLocation>
        <location evidence="1">Membrane</location>
        <topology evidence="1">Multi-pass membrane protein</topology>
    </subcellularLocation>
</comment>
<evidence type="ECO:0000313" key="7">
    <source>
        <dbReference type="EMBL" id="KAJ4345862.1"/>
    </source>
</evidence>
<feature type="transmembrane region" description="Helical" evidence="6">
    <location>
        <begin position="67"/>
        <end position="90"/>
    </location>
</feature>
<gene>
    <name evidence="7" type="ORF">N0V89_011997</name>
</gene>
<dbReference type="EMBL" id="JAPEUX010000009">
    <property type="protein sequence ID" value="KAJ4345862.1"/>
    <property type="molecule type" value="Genomic_DNA"/>
</dbReference>
<evidence type="ECO:0000256" key="4">
    <source>
        <dbReference type="ARBA" id="ARBA00022989"/>
    </source>
</evidence>
<comment type="caution">
    <text evidence="7">The sequence shown here is derived from an EMBL/GenBank/DDBJ whole genome shotgun (WGS) entry which is preliminary data.</text>
</comment>
<evidence type="ECO:0000256" key="5">
    <source>
        <dbReference type="ARBA" id="ARBA00023136"/>
    </source>
</evidence>
<dbReference type="InterPro" id="IPR002293">
    <property type="entry name" value="AA/rel_permease1"/>
</dbReference>
<evidence type="ECO:0000256" key="3">
    <source>
        <dbReference type="ARBA" id="ARBA00022692"/>
    </source>
</evidence>
<protein>
    <submittedName>
        <fullName evidence="7">Uncharacterized protein</fullName>
    </submittedName>
</protein>
<dbReference type="Pfam" id="PF13520">
    <property type="entry name" value="AA_permease_2"/>
    <property type="match status" value="1"/>
</dbReference>
<dbReference type="OrthoDB" id="3257095at2759"/>
<evidence type="ECO:0000313" key="8">
    <source>
        <dbReference type="Proteomes" id="UP001140513"/>
    </source>
</evidence>
<keyword evidence="4 6" id="KW-1133">Transmembrane helix</keyword>
<organism evidence="7 8">
    <name type="scientific">Didymosphaeria variabile</name>
    <dbReference type="NCBI Taxonomy" id="1932322"/>
    <lineage>
        <taxon>Eukaryota</taxon>
        <taxon>Fungi</taxon>
        <taxon>Dikarya</taxon>
        <taxon>Ascomycota</taxon>
        <taxon>Pezizomycotina</taxon>
        <taxon>Dothideomycetes</taxon>
        <taxon>Pleosporomycetidae</taxon>
        <taxon>Pleosporales</taxon>
        <taxon>Massarineae</taxon>
        <taxon>Didymosphaeriaceae</taxon>
        <taxon>Didymosphaeria</taxon>
    </lineage>
</organism>
<dbReference type="GO" id="GO:0022857">
    <property type="term" value="F:transmembrane transporter activity"/>
    <property type="evidence" value="ECO:0007669"/>
    <property type="project" value="InterPro"/>
</dbReference>